<sequence>MRKHCLTHQSFSLPAFVPFNKDHFRSKS</sequence>
<organism evidence="1">
    <name type="scientific">Rhizophora mucronata</name>
    <name type="common">Asiatic mangrove</name>
    <dbReference type="NCBI Taxonomy" id="61149"/>
    <lineage>
        <taxon>Eukaryota</taxon>
        <taxon>Viridiplantae</taxon>
        <taxon>Streptophyta</taxon>
        <taxon>Embryophyta</taxon>
        <taxon>Tracheophyta</taxon>
        <taxon>Spermatophyta</taxon>
        <taxon>Magnoliopsida</taxon>
        <taxon>eudicotyledons</taxon>
        <taxon>Gunneridae</taxon>
        <taxon>Pentapetalae</taxon>
        <taxon>rosids</taxon>
        <taxon>fabids</taxon>
        <taxon>Malpighiales</taxon>
        <taxon>Rhizophoraceae</taxon>
        <taxon>Rhizophora</taxon>
    </lineage>
</organism>
<accession>A0A2P2M3W0</accession>
<name>A0A2P2M3W0_RHIMU</name>
<dbReference type="AlphaFoldDB" id="A0A2P2M3W0"/>
<reference evidence="1" key="1">
    <citation type="submission" date="2018-02" db="EMBL/GenBank/DDBJ databases">
        <title>Rhizophora mucronata_Transcriptome.</title>
        <authorList>
            <person name="Meera S.P."/>
            <person name="Sreeshan A."/>
            <person name="Augustine A."/>
        </authorList>
    </citation>
    <scope>NUCLEOTIDE SEQUENCE</scope>
    <source>
        <tissue evidence="1">Leaf</tissue>
    </source>
</reference>
<evidence type="ECO:0000313" key="1">
    <source>
        <dbReference type="EMBL" id="MBX24907.1"/>
    </source>
</evidence>
<dbReference type="EMBL" id="GGEC01044423">
    <property type="protein sequence ID" value="MBX24907.1"/>
    <property type="molecule type" value="Transcribed_RNA"/>
</dbReference>
<proteinExistence type="predicted"/>
<protein>
    <submittedName>
        <fullName evidence="1">Uncharacterized protein</fullName>
    </submittedName>
</protein>